<dbReference type="AlphaFoldDB" id="A0AA39CES0"/>
<evidence type="ECO:0000313" key="3">
    <source>
        <dbReference type="Proteomes" id="UP001172673"/>
    </source>
</evidence>
<dbReference type="EMBL" id="JAPDRK010000016">
    <property type="protein sequence ID" value="KAJ9605482.1"/>
    <property type="molecule type" value="Genomic_DNA"/>
</dbReference>
<evidence type="ECO:0000313" key="2">
    <source>
        <dbReference type="EMBL" id="KAJ9605482.1"/>
    </source>
</evidence>
<keyword evidence="3" id="KW-1185">Reference proteome</keyword>
<comment type="caution">
    <text evidence="2">The sequence shown here is derived from an EMBL/GenBank/DDBJ whole genome shotgun (WGS) entry which is preliminary data.</text>
</comment>
<organism evidence="2 3">
    <name type="scientific">Cladophialophora chaetospira</name>
    <dbReference type="NCBI Taxonomy" id="386627"/>
    <lineage>
        <taxon>Eukaryota</taxon>
        <taxon>Fungi</taxon>
        <taxon>Dikarya</taxon>
        <taxon>Ascomycota</taxon>
        <taxon>Pezizomycotina</taxon>
        <taxon>Eurotiomycetes</taxon>
        <taxon>Chaetothyriomycetidae</taxon>
        <taxon>Chaetothyriales</taxon>
        <taxon>Herpotrichiellaceae</taxon>
        <taxon>Cladophialophora</taxon>
    </lineage>
</organism>
<dbReference type="Proteomes" id="UP001172673">
    <property type="component" value="Unassembled WGS sequence"/>
</dbReference>
<accession>A0AA39CES0</accession>
<reference evidence="2" key="1">
    <citation type="submission" date="2022-10" db="EMBL/GenBank/DDBJ databases">
        <title>Culturing micro-colonial fungi from biological soil crusts in the Mojave desert and describing Neophaeococcomyces mojavensis, and introducing the new genera and species Taxawa tesnikishii.</title>
        <authorList>
            <person name="Kurbessoian T."/>
            <person name="Stajich J.E."/>
        </authorList>
    </citation>
    <scope>NUCLEOTIDE SEQUENCE</scope>
    <source>
        <strain evidence="2">TK_41</strain>
    </source>
</reference>
<sequence>MGKVKKTKGEGKKGKGKGARYDGKWDKNPTCQIIDWQRHMQTCKRLNDEKSLYQAGDLLRRLWLTLRASAFVSNLDAVDVQRDGRIQVFEQRVQNRYPDPFRHEIFRDDGVKEAILCDRASGDAIEHMRSITSLVLQQTGLVSDLKEIKVLVHPGYYEVTSLFRDAQNPDYTPLSPMYPRQSTRKALNDKNNKLEQRLLEHRLFVACLNSDDEVFAVDLSGAHFEIYDSVLPWNTYAAMRNIHEEDVTAYVFGTHDEKEYMRCDEDGIRYYQLMAFNARRTEYLLQAWLQRDGYSVAKFISLKSSIFEDKLADLEKYVTRGLDQTQYLAMNCGELMVDWYLATDEELKASLLHGRAQILQQADAQLP</sequence>
<name>A0AA39CES0_9EURO</name>
<proteinExistence type="predicted"/>
<protein>
    <submittedName>
        <fullName evidence="2">Uncharacterized protein</fullName>
    </submittedName>
</protein>
<feature type="compositionally biased region" description="Basic and acidic residues" evidence="1">
    <location>
        <begin position="7"/>
        <end position="22"/>
    </location>
</feature>
<feature type="region of interest" description="Disordered" evidence="1">
    <location>
        <begin position="1"/>
        <end position="22"/>
    </location>
</feature>
<evidence type="ECO:0000256" key="1">
    <source>
        <dbReference type="SAM" id="MobiDB-lite"/>
    </source>
</evidence>
<gene>
    <name evidence="2" type="ORF">H2200_010139</name>
</gene>